<accession>A0A857JS22</accession>
<geneLocation type="plasmid" evidence="1 2">
    <name>unnamed</name>
</geneLocation>
<gene>
    <name evidence="1" type="ORF">FX988_04302</name>
</gene>
<evidence type="ECO:0008006" key="3">
    <source>
        <dbReference type="Google" id="ProtNLM"/>
    </source>
</evidence>
<dbReference type="KEGG" id="pmes:FX988_04302"/>
<dbReference type="Proteomes" id="UP000464524">
    <property type="component" value="Plasmid unnamed"/>
</dbReference>
<dbReference type="EMBL" id="CP047657">
    <property type="protein sequence ID" value="QHJ14020.1"/>
    <property type="molecule type" value="Genomic_DNA"/>
</dbReference>
<name>A0A857JS22_9ALTE</name>
<sequence length="57" mass="6517">MELFVKEPPLVLVKTWYELLVNAENDDSKSHAENMLLGAFGTQEAVADYLKKHKIIK</sequence>
<keyword evidence="2" id="KW-1185">Reference proteome</keyword>
<proteinExistence type="predicted"/>
<protein>
    <recommendedName>
        <fullName evidence="3">Excinuclease ABC subunit A</fullName>
    </recommendedName>
</protein>
<organism evidence="1 2">
    <name type="scientific">Paraglaciecola mesophila</name>
    <dbReference type="NCBI Taxonomy" id="197222"/>
    <lineage>
        <taxon>Bacteria</taxon>
        <taxon>Pseudomonadati</taxon>
        <taxon>Pseudomonadota</taxon>
        <taxon>Gammaproteobacteria</taxon>
        <taxon>Alteromonadales</taxon>
        <taxon>Alteromonadaceae</taxon>
        <taxon>Paraglaciecola</taxon>
    </lineage>
</organism>
<evidence type="ECO:0000313" key="1">
    <source>
        <dbReference type="EMBL" id="QHJ14020.1"/>
    </source>
</evidence>
<evidence type="ECO:0000313" key="2">
    <source>
        <dbReference type="Proteomes" id="UP000464524"/>
    </source>
</evidence>
<reference evidence="1 2" key="1">
    <citation type="submission" date="2019-12" db="EMBL/GenBank/DDBJ databases">
        <title>Genome sequencing and assembly of endphytes of Porphyra tenera.</title>
        <authorList>
            <person name="Park J.M."/>
            <person name="Shin R."/>
            <person name="Jo S.H."/>
        </authorList>
    </citation>
    <scope>NUCLEOTIDE SEQUENCE [LARGE SCALE GENOMIC DNA]</scope>
    <source>
        <strain evidence="1 2">GPM4</strain>
        <plasmid evidence="1 2">unnamed</plasmid>
    </source>
</reference>
<keyword evidence="1" id="KW-0614">Plasmid</keyword>
<dbReference type="AlphaFoldDB" id="A0A857JS22"/>